<feature type="compositionally biased region" description="Basic and acidic residues" evidence="1">
    <location>
        <begin position="286"/>
        <end position="296"/>
    </location>
</feature>
<dbReference type="OrthoDB" id="5318346at2759"/>
<dbReference type="AlphaFoldDB" id="A0A8H5TU96"/>
<evidence type="ECO:0000313" key="4">
    <source>
        <dbReference type="Proteomes" id="UP000567885"/>
    </source>
</evidence>
<feature type="compositionally biased region" description="Basic and acidic residues" evidence="1">
    <location>
        <begin position="251"/>
        <end position="279"/>
    </location>
</feature>
<feature type="compositionally biased region" description="Polar residues" evidence="1">
    <location>
        <begin position="28"/>
        <end position="39"/>
    </location>
</feature>
<dbReference type="EMBL" id="JAAGWQ010000018">
    <property type="protein sequence ID" value="KAF5678474.1"/>
    <property type="molecule type" value="Genomic_DNA"/>
</dbReference>
<evidence type="ECO:0000313" key="3">
    <source>
        <dbReference type="EMBL" id="KAF5678474.1"/>
    </source>
</evidence>
<dbReference type="Pfam" id="PF07985">
    <property type="entry name" value="SRR1"/>
    <property type="match status" value="1"/>
</dbReference>
<feature type="region of interest" description="Disordered" evidence="1">
    <location>
        <begin position="1"/>
        <end position="48"/>
    </location>
</feature>
<accession>A0A8H5TU96</accession>
<keyword evidence="4" id="KW-1185">Reference proteome</keyword>
<feature type="domain" description="SRR1-like" evidence="2">
    <location>
        <begin position="70"/>
        <end position="241"/>
    </location>
</feature>
<reference evidence="3 4" key="1">
    <citation type="submission" date="2020-05" db="EMBL/GenBank/DDBJ databases">
        <title>Identification and distribution of gene clusters putatively required for synthesis of sphingolipid metabolism inhibitors in phylogenetically diverse species of the filamentous fungus Fusarium.</title>
        <authorList>
            <person name="Kim H.-S."/>
            <person name="Busman M."/>
            <person name="Brown D.W."/>
            <person name="Divon H."/>
            <person name="Uhlig S."/>
            <person name="Proctor R.H."/>
        </authorList>
    </citation>
    <scope>NUCLEOTIDE SEQUENCE [LARGE SCALE GENOMIC DNA]</scope>
    <source>
        <strain evidence="3 4">NRRL 20693</strain>
    </source>
</reference>
<dbReference type="Proteomes" id="UP000567885">
    <property type="component" value="Unassembled WGS sequence"/>
</dbReference>
<dbReference type="PANTHER" id="PTHR42080:SF1">
    <property type="entry name" value="SRR1-LIKE DOMAIN-CONTAINING PROTEIN"/>
    <property type="match status" value="1"/>
</dbReference>
<sequence>MSSAKDTQEWTHVTRKSRKSNKSKASSHINSRSVTPQTENLRDPSELQKDYDRYRSHWEAEPPCSELREFIKAKAAHFKDINRAVNFGTGTFDPHHDGIDPKKTSFVQLAAFEIVIEELEKITGNKIKAFFQDPVFNESDKKFLTNHGHTVIEDPAGYDLVDSNTFFFGVHLYKPVYNEALAKHLPILFIGTGWVAWDDMFATEDMENIEKMHKLYETCEFPQREHRIDFDPSFSTTDIYWKPLSEIEVKSTSEDKEKGEMGDDKEGVEKEEHAKKKEEDKEEEDLSKKLESTTIS</sequence>
<comment type="caution">
    <text evidence="3">The sequence shown here is derived from an EMBL/GenBank/DDBJ whole genome shotgun (WGS) entry which is preliminary data.</text>
</comment>
<protein>
    <submittedName>
        <fullName evidence="3">Sensitivity to red light reduced srr1</fullName>
    </submittedName>
</protein>
<dbReference type="InterPro" id="IPR012942">
    <property type="entry name" value="SRR1-like"/>
</dbReference>
<evidence type="ECO:0000259" key="2">
    <source>
        <dbReference type="Pfam" id="PF07985"/>
    </source>
</evidence>
<proteinExistence type="predicted"/>
<feature type="compositionally biased region" description="Basic residues" evidence="1">
    <location>
        <begin position="13"/>
        <end position="22"/>
    </location>
</feature>
<name>A0A8H5TU96_FUSHE</name>
<organism evidence="3 4">
    <name type="scientific">Fusarium heterosporum</name>
    <dbReference type="NCBI Taxonomy" id="42747"/>
    <lineage>
        <taxon>Eukaryota</taxon>
        <taxon>Fungi</taxon>
        <taxon>Dikarya</taxon>
        <taxon>Ascomycota</taxon>
        <taxon>Pezizomycotina</taxon>
        <taxon>Sordariomycetes</taxon>
        <taxon>Hypocreomycetidae</taxon>
        <taxon>Hypocreales</taxon>
        <taxon>Nectriaceae</taxon>
        <taxon>Fusarium</taxon>
        <taxon>Fusarium heterosporum species complex</taxon>
    </lineage>
</organism>
<feature type="region of interest" description="Disordered" evidence="1">
    <location>
        <begin position="251"/>
        <end position="296"/>
    </location>
</feature>
<evidence type="ECO:0000256" key="1">
    <source>
        <dbReference type="SAM" id="MobiDB-lite"/>
    </source>
</evidence>
<gene>
    <name evidence="3" type="ORF">FHETE_1192</name>
</gene>
<dbReference type="PANTHER" id="PTHR42080">
    <property type="entry name" value="SRR1 DOMAIN-CONTAINING PROTEIN"/>
    <property type="match status" value="1"/>
</dbReference>